<name>A0ABR0E0Z6_ZASCE</name>
<organism evidence="1 2">
    <name type="scientific">Zasmidium cellare</name>
    <name type="common">Wine cellar mold</name>
    <name type="synonym">Racodium cellare</name>
    <dbReference type="NCBI Taxonomy" id="395010"/>
    <lineage>
        <taxon>Eukaryota</taxon>
        <taxon>Fungi</taxon>
        <taxon>Dikarya</taxon>
        <taxon>Ascomycota</taxon>
        <taxon>Pezizomycotina</taxon>
        <taxon>Dothideomycetes</taxon>
        <taxon>Dothideomycetidae</taxon>
        <taxon>Mycosphaerellales</taxon>
        <taxon>Mycosphaerellaceae</taxon>
        <taxon>Zasmidium</taxon>
    </lineage>
</organism>
<comment type="caution">
    <text evidence="1">The sequence shown here is derived from an EMBL/GenBank/DDBJ whole genome shotgun (WGS) entry which is preliminary data.</text>
</comment>
<dbReference type="EMBL" id="JAXOVC010000013">
    <property type="protein sequence ID" value="KAK4494935.1"/>
    <property type="molecule type" value="Genomic_DNA"/>
</dbReference>
<evidence type="ECO:0000313" key="2">
    <source>
        <dbReference type="Proteomes" id="UP001305779"/>
    </source>
</evidence>
<keyword evidence="2" id="KW-1185">Reference proteome</keyword>
<evidence type="ECO:0000313" key="1">
    <source>
        <dbReference type="EMBL" id="KAK4494935.1"/>
    </source>
</evidence>
<dbReference type="Proteomes" id="UP001305779">
    <property type="component" value="Unassembled WGS sequence"/>
</dbReference>
<gene>
    <name evidence="1" type="ORF">PRZ48_014291</name>
</gene>
<protein>
    <submittedName>
        <fullName evidence="1">Uncharacterized protein</fullName>
    </submittedName>
</protein>
<proteinExistence type="predicted"/>
<reference evidence="1 2" key="1">
    <citation type="journal article" date="2023" name="G3 (Bethesda)">
        <title>A chromosome-level genome assembly of Zasmidium syzygii isolated from banana leaves.</title>
        <authorList>
            <person name="van Westerhoven A.C."/>
            <person name="Mehrabi R."/>
            <person name="Talebi R."/>
            <person name="Steentjes M.B.F."/>
            <person name="Corcolon B."/>
            <person name="Chong P.A."/>
            <person name="Kema G.H.J."/>
            <person name="Seidl M.F."/>
        </authorList>
    </citation>
    <scope>NUCLEOTIDE SEQUENCE [LARGE SCALE GENOMIC DNA]</scope>
    <source>
        <strain evidence="1 2">P124</strain>
    </source>
</reference>
<dbReference type="PANTHER" id="PTHR42085">
    <property type="entry name" value="F-BOX DOMAIN-CONTAINING PROTEIN"/>
    <property type="match status" value="1"/>
</dbReference>
<dbReference type="InterPro" id="IPR038883">
    <property type="entry name" value="AN11006-like"/>
</dbReference>
<accession>A0ABR0E0Z6</accession>
<dbReference type="PANTHER" id="PTHR42085:SF1">
    <property type="entry name" value="F-BOX DOMAIN-CONTAINING PROTEIN"/>
    <property type="match status" value="1"/>
</dbReference>
<sequence>MAAERTSPLLRLPAEVRNRIWHELLAPPTREIFHLSNGHMEPALLRVNHQLRHECAGIFYANTTLFFSDPQICIRRLTTLPAKHIELIPEMRYDTSETCVKASSWRTAFRELPGLDEDTKLDGLREELAKRGVRLGVGVLRARLVVGCTPSWTSDPLATALDAVKSGFMVGRMMFI</sequence>